<accession>A0A0N1J069</accession>
<keyword evidence="3" id="KW-1185">Reference proteome</keyword>
<sequence length="284" mass="33247">MFRNSLRSKTSLIGIALLYIPMIYLFTNPDVPHVGEFLLYTKYLIGSGIVASILWGYFMVSVIYVKVDPSSMFYYASSVNYFRQNLMLWYLKVITGFTILHSIFLVLFICYYSYLFHFSYELVVSIGSDYGNYYYMPFLIGLLIGMFSADISYRKLKMLGAIYGLMFCIPLFISLLIEWKKPYYDLFIMNSLPYYPVLSGSLQADESLLFKALCLMWIIILWLVYLRIKQTKVLVVAMFLGLLVMSVGVERLYADVFQTAKHAFYFEQYIHLNTELLEQKNNLF</sequence>
<evidence type="ECO:0000313" key="3">
    <source>
        <dbReference type="Proteomes" id="UP000037977"/>
    </source>
</evidence>
<feature type="transmembrane region" description="Helical" evidence="1">
    <location>
        <begin position="134"/>
        <end position="153"/>
    </location>
</feature>
<feature type="transmembrane region" description="Helical" evidence="1">
    <location>
        <begin position="12"/>
        <end position="31"/>
    </location>
</feature>
<keyword evidence="1" id="KW-0472">Membrane</keyword>
<dbReference type="RefSeq" id="WP_053994996.1">
    <property type="nucleotide sequence ID" value="NZ_CP065643.1"/>
</dbReference>
<gene>
    <name evidence="2" type="ORF">ADM90_10615</name>
</gene>
<dbReference type="AlphaFoldDB" id="A0A0N1J069"/>
<feature type="transmembrane region" description="Helical" evidence="1">
    <location>
        <begin position="160"/>
        <end position="177"/>
    </location>
</feature>
<organism evidence="2 3">
    <name type="scientific">Lysinibacillus macroides</name>
    <dbReference type="NCBI Taxonomy" id="33935"/>
    <lineage>
        <taxon>Bacteria</taxon>
        <taxon>Bacillati</taxon>
        <taxon>Bacillota</taxon>
        <taxon>Bacilli</taxon>
        <taxon>Bacillales</taxon>
        <taxon>Bacillaceae</taxon>
        <taxon>Lysinibacillus</taxon>
    </lineage>
</organism>
<feature type="transmembrane region" description="Helical" evidence="1">
    <location>
        <begin position="208"/>
        <end position="226"/>
    </location>
</feature>
<proteinExistence type="predicted"/>
<evidence type="ECO:0000313" key="2">
    <source>
        <dbReference type="EMBL" id="KOY82091.1"/>
    </source>
</evidence>
<reference evidence="2 3" key="1">
    <citation type="submission" date="2015-07" db="EMBL/GenBank/DDBJ databases">
        <title>Genome sequencing project for genomic taxonomy and phylogenomics of Bacillus-like bacteria.</title>
        <authorList>
            <person name="Liu B."/>
            <person name="Wang J."/>
            <person name="Zhu Y."/>
            <person name="Liu G."/>
            <person name="Chen Q."/>
            <person name="Chen Z."/>
            <person name="Che J."/>
            <person name="Ge C."/>
            <person name="Shi H."/>
            <person name="Pan Z."/>
            <person name="Liu X."/>
        </authorList>
    </citation>
    <scope>NUCLEOTIDE SEQUENCE [LARGE SCALE GENOMIC DNA]</scope>
    <source>
        <strain evidence="2 3">DSM 54</strain>
    </source>
</reference>
<dbReference type="EMBL" id="LGCI01000006">
    <property type="protein sequence ID" value="KOY82091.1"/>
    <property type="molecule type" value="Genomic_DNA"/>
</dbReference>
<dbReference type="Proteomes" id="UP000037977">
    <property type="component" value="Unassembled WGS sequence"/>
</dbReference>
<keyword evidence="1" id="KW-0812">Transmembrane</keyword>
<protein>
    <submittedName>
        <fullName evidence="2">Uncharacterized protein</fullName>
    </submittedName>
</protein>
<comment type="caution">
    <text evidence="2">The sequence shown here is derived from an EMBL/GenBank/DDBJ whole genome shotgun (WGS) entry which is preliminary data.</text>
</comment>
<dbReference type="PATRIC" id="fig|33935.3.peg.4025"/>
<feature type="transmembrane region" description="Helical" evidence="1">
    <location>
        <begin position="233"/>
        <end position="254"/>
    </location>
</feature>
<feature type="transmembrane region" description="Helical" evidence="1">
    <location>
        <begin position="86"/>
        <end position="114"/>
    </location>
</feature>
<feature type="transmembrane region" description="Helical" evidence="1">
    <location>
        <begin position="43"/>
        <end position="65"/>
    </location>
</feature>
<evidence type="ECO:0000256" key="1">
    <source>
        <dbReference type="SAM" id="Phobius"/>
    </source>
</evidence>
<dbReference type="STRING" id="33935.ADM90_10615"/>
<keyword evidence="1" id="KW-1133">Transmembrane helix</keyword>
<name>A0A0N1J069_9BACI</name>